<dbReference type="InterPro" id="IPR000673">
    <property type="entry name" value="Sig_transdc_resp-reg_Me-estase"/>
</dbReference>
<dbReference type="PANTHER" id="PTHR42872">
    <property type="entry name" value="PROTEIN-GLUTAMATE METHYLESTERASE/PROTEIN-GLUTAMINE GLUTAMINASE"/>
    <property type="match status" value="1"/>
</dbReference>
<keyword evidence="1 5" id="KW-0378">Hydrolase</keyword>
<comment type="caution">
    <text evidence="5">The sequence shown here is derived from an EMBL/GenBank/DDBJ whole genome shotgun (WGS) entry which is preliminary data.</text>
</comment>
<dbReference type="CDD" id="cd16432">
    <property type="entry name" value="CheB_Rec"/>
    <property type="match status" value="1"/>
</dbReference>
<dbReference type="Gene3D" id="3.40.50.180">
    <property type="entry name" value="Methylesterase CheB, C-terminal domain"/>
    <property type="match status" value="1"/>
</dbReference>
<accession>A0A644YX84</accession>
<dbReference type="GO" id="GO:0005737">
    <property type="term" value="C:cytoplasm"/>
    <property type="evidence" value="ECO:0007669"/>
    <property type="project" value="InterPro"/>
</dbReference>
<organism evidence="5">
    <name type="scientific">bioreactor metagenome</name>
    <dbReference type="NCBI Taxonomy" id="1076179"/>
    <lineage>
        <taxon>unclassified sequences</taxon>
        <taxon>metagenomes</taxon>
        <taxon>ecological metagenomes</taxon>
    </lineage>
</organism>
<dbReference type="SUPFAM" id="SSF52738">
    <property type="entry name" value="Methylesterase CheB, C-terminal domain"/>
    <property type="match status" value="1"/>
</dbReference>
<feature type="domain" description="CheB-type methylesterase" evidence="4">
    <location>
        <begin position="14"/>
        <end position="206"/>
    </location>
</feature>
<evidence type="ECO:0000313" key="5">
    <source>
        <dbReference type="EMBL" id="MPM33082.1"/>
    </source>
</evidence>
<evidence type="ECO:0000256" key="3">
    <source>
        <dbReference type="ARBA" id="ARBA00048267"/>
    </source>
</evidence>
<gene>
    <name evidence="5" type="primary">cheB_38</name>
    <name evidence="5" type="ORF">SDC9_79649</name>
</gene>
<name>A0A644YX84_9ZZZZ</name>
<dbReference type="GO" id="GO:0008984">
    <property type="term" value="F:protein-glutamate methylesterase activity"/>
    <property type="evidence" value="ECO:0007669"/>
    <property type="project" value="UniProtKB-EC"/>
</dbReference>
<comment type="catalytic activity">
    <reaction evidence="3">
        <text>[protein]-L-glutamate 5-O-methyl ester + H2O = L-glutamyl-[protein] + methanol + H(+)</text>
        <dbReference type="Rhea" id="RHEA:23236"/>
        <dbReference type="Rhea" id="RHEA-COMP:10208"/>
        <dbReference type="Rhea" id="RHEA-COMP:10311"/>
        <dbReference type="ChEBI" id="CHEBI:15377"/>
        <dbReference type="ChEBI" id="CHEBI:15378"/>
        <dbReference type="ChEBI" id="CHEBI:17790"/>
        <dbReference type="ChEBI" id="CHEBI:29973"/>
        <dbReference type="ChEBI" id="CHEBI:82795"/>
        <dbReference type="EC" id="3.1.1.61"/>
    </reaction>
</comment>
<reference evidence="5" key="1">
    <citation type="submission" date="2019-08" db="EMBL/GenBank/DDBJ databases">
        <authorList>
            <person name="Kucharzyk K."/>
            <person name="Murdoch R.W."/>
            <person name="Higgins S."/>
            <person name="Loffler F."/>
        </authorList>
    </citation>
    <scope>NUCLEOTIDE SEQUENCE</scope>
</reference>
<evidence type="ECO:0000256" key="2">
    <source>
        <dbReference type="ARBA" id="ARBA00039140"/>
    </source>
</evidence>
<protein>
    <recommendedName>
        <fullName evidence="2">protein-glutamate methylesterase</fullName>
        <ecNumber evidence="2">3.1.1.61</ecNumber>
    </recommendedName>
</protein>
<dbReference type="EC" id="3.1.1.61" evidence="2"/>
<evidence type="ECO:0000259" key="4">
    <source>
        <dbReference type="PROSITE" id="PS50122"/>
    </source>
</evidence>
<dbReference type="GO" id="GO:0006935">
    <property type="term" value="P:chemotaxis"/>
    <property type="evidence" value="ECO:0007669"/>
    <property type="project" value="InterPro"/>
</dbReference>
<dbReference type="AlphaFoldDB" id="A0A644YX84"/>
<dbReference type="EMBL" id="VSSQ01006550">
    <property type="protein sequence ID" value="MPM33082.1"/>
    <property type="molecule type" value="Genomic_DNA"/>
</dbReference>
<dbReference type="PANTHER" id="PTHR42872:SF6">
    <property type="entry name" value="PROTEIN-GLUTAMATE METHYLESTERASE_PROTEIN-GLUTAMINE GLUTAMINASE"/>
    <property type="match status" value="1"/>
</dbReference>
<dbReference type="PROSITE" id="PS50122">
    <property type="entry name" value="CHEB"/>
    <property type="match status" value="1"/>
</dbReference>
<dbReference type="Pfam" id="PF01339">
    <property type="entry name" value="CheB_methylest"/>
    <property type="match status" value="1"/>
</dbReference>
<sequence>MPDKESVPCKSCTTLKKISLVAIGASAGGPEAVRIILENLEHPVKVPIVIVQHIDPHFTDSYASWLDSTCLSNVKVAENGEKLSAGNIYIAPGKRHLEITSYYSIKLSDEYNQEKWNGHIPSIDLFFDSISRNMANETYSALLSGMGRDGANGLLNLRKNGSFTVIQDKNSALIFGMPGEAEKLGAACKIRSPYEIAQEINYLLNK</sequence>
<dbReference type="InterPro" id="IPR035909">
    <property type="entry name" value="CheB_C"/>
</dbReference>
<dbReference type="GO" id="GO:0000156">
    <property type="term" value="F:phosphorelay response regulator activity"/>
    <property type="evidence" value="ECO:0007669"/>
    <property type="project" value="InterPro"/>
</dbReference>
<evidence type="ECO:0000256" key="1">
    <source>
        <dbReference type="ARBA" id="ARBA00022801"/>
    </source>
</evidence>
<proteinExistence type="predicted"/>